<accession>A0AAD9KR76</accession>
<evidence type="ECO:0000256" key="1">
    <source>
        <dbReference type="SAM" id="MobiDB-lite"/>
    </source>
</evidence>
<dbReference type="GO" id="GO:0006302">
    <property type="term" value="P:double-strand break repair"/>
    <property type="evidence" value="ECO:0007669"/>
    <property type="project" value="TreeGrafter"/>
</dbReference>
<evidence type="ECO:0000313" key="3">
    <source>
        <dbReference type="EMBL" id="KAK2176164.1"/>
    </source>
</evidence>
<dbReference type="InterPro" id="IPR039781">
    <property type="entry name" value="Rad21/Rec8-like"/>
</dbReference>
<dbReference type="GO" id="GO:0005634">
    <property type="term" value="C:nucleus"/>
    <property type="evidence" value="ECO:0007669"/>
    <property type="project" value="UniProtKB-SubCell"/>
</dbReference>
<feature type="transmembrane region" description="Helical" evidence="2">
    <location>
        <begin position="528"/>
        <end position="556"/>
    </location>
</feature>
<dbReference type="CDD" id="cd21794">
    <property type="entry name" value="Rad21_Rec8_M_Rec8"/>
    <property type="match status" value="1"/>
</dbReference>
<dbReference type="GO" id="GO:0003682">
    <property type="term" value="F:chromatin binding"/>
    <property type="evidence" value="ECO:0007669"/>
    <property type="project" value="TreeGrafter"/>
</dbReference>
<evidence type="ECO:0008006" key="5">
    <source>
        <dbReference type="Google" id="ProtNLM"/>
    </source>
</evidence>
<evidence type="ECO:0000313" key="4">
    <source>
        <dbReference type="Proteomes" id="UP001209878"/>
    </source>
</evidence>
<evidence type="ECO:0000256" key="2">
    <source>
        <dbReference type="SAM" id="Phobius"/>
    </source>
</evidence>
<keyword evidence="4" id="KW-1185">Reference proteome</keyword>
<dbReference type="EMBL" id="JAODUO010000678">
    <property type="protein sequence ID" value="KAK2176164.1"/>
    <property type="molecule type" value="Genomic_DNA"/>
</dbReference>
<feature type="region of interest" description="Disordered" evidence="1">
    <location>
        <begin position="219"/>
        <end position="249"/>
    </location>
</feature>
<dbReference type="PANTHER" id="PTHR12585:SF27">
    <property type="entry name" value="MEIOTIC RECOMBINATION PROTEIN REC8 HOMOLOG"/>
    <property type="match status" value="1"/>
</dbReference>
<dbReference type="AlphaFoldDB" id="A0AAD9KR76"/>
<dbReference type="Proteomes" id="UP001209878">
    <property type="component" value="Unassembled WGS sequence"/>
</dbReference>
<dbReference type="PANTHER" id="PTHR12585">
    <property type="entry name" value="SCC1 / RAD21 FAMILY MEMBER"/>
    <property type="match status" value="1"/>
</dbReference>
<proteinExistence type="predicted"/>
<comment type="caution">
    <text evidence="3">The sequence shown here is derived from an EMBL/GenBank/DDBJ whole genome shotgun (WGS) entry which is preliminary data.</text>
</comment>
<reference evidence="3" key="1">
    <citation type="journal article" date="2023" name="Mol. Biol. Evol.">
        <title>Third-Generation Sequencing Reveals the Adaptive Role of the Epigenome in Three Deep-Sea Polychaetes.</title>
        <authorList>
            <person name="Perez M."/>
            <person name="Aroh O."/>
            <person name="Sun Y."/>
            <person name="Lan Y."/>
            <person name="Juniper S.K."/>
            <person name="Young C.R."/>
            <person name="Angers B."/>
            <person name="Qian P.Y."/>
        </authorList>
    </citation>
    <scope>NUCLEOTIDE SEQUENCE</scope>
    <source>
        <strain evidence="3">R07B-5</strain>
    </source>
</reference>
<dbReference type="GO" id="GO:0051177">
    <property type="term" value="P:meiotic sister chromatid cohesion"/>
    <property type="evidence" value="ECO:0007669"/>
    <property type="project" value="TreeGrafter"/>
</dbReference>
<protein>
    <recommendedName>
        <fullName evidence="5">Rad21/Rec8-like protein N-terminal domain-containing protein</fullName>
    </recommendedName>
</protein>
<organism evidence="3 4">
    <name type="scientific">Ridgeia piscesae</name>
    <name type="common">Tubeworm</name>
    <dbReference type="NCBI Taxonomy" id="27915"/>
    <lineage>
        <taxon>Eukaryota</taxon>
        <taxon>Metazoa</taxon>
        <taxon>Spiralia</taxon>
        <taxon>Lophotrochozoa</taxon>
        <taxon>Annelida</taxon>
        <taxon>Polychaeta</taxon>
        <taxon>Sedentaria</taxon>
        <taxon>Canalipalpata</taxon>
        <taxon>Sabellida</taxon>
        <taxon>Siboglinidae</taxon>
        <taxon>Ridgeia</taxon>
    </lineage>
</organism>
<keyword evidence="2" id="KW-0812">Transmembrane</keyword>
<dbReference type="GO" id="GO:0030893">
    <property type="term" value="C:meiotic cohesin complex"/>
    <property type="evidence" value="ECO:0007669"/>
    <property type="project" value="TreeGrafter"/>
</dbReference>
<name>A0AAD9KR76_RIDPI</name>
<gene>
    <name evidence="3" type="ORF">NP493_678g01059</name>
</gene>
<sequence length="557" mass="61550">MVPIQGGSKPRLSLYLASQLMFGTVAVYDKQHEYLFMETLCLSKRVHRMPAADKAIEMKTNPRSELLSPPDIEAFLACDIEFGALGCPEVVRPNDIPMMEFWTIPVSSSPRADIPFPSAQTPTLPFQPGLSRVNITIIPQVNITIIPQVNIIIPQMPDEQELPPLTEDGELAMEFSFPGEGLTDVSAQDIDNMMLSPANKTPPIMEMEEQLWEPVDKLPPSPGVTPITSEHPHPRRKKRPSTTLVLSPITPSPVQRKRRRQLLFADRETQIDRRQLKQNMLNGAATCAPMVLVDIHCTTVEHLFGQPSRLMVSKRLIHLWKRNTVTKEIGETDSEKAVPCWTVPRLGESTSSESDQTSPVDRVMAQVLHLSPVAERDEAMADATGMSVASIEQVMHASHDEPLFGDITVASMSSHDSSALIGRRTSANLTGSFVAPGTPERDAMEPRVEVRGMAEELGVLHELVEEPEPIRSPEMAPGGTTPHTTVQMQHKLLRIVNSLTSHEPWTTFKQVCPVTSSRSCAAQMFTGLLGIVTFSMFKSFGISVILHAHIFVIIVAI</sequence>
<keyword evidence="2" id="KW-0472">Membrane</keyword>
<keyword evidence="2" id="KW-1133">Transmembrane helix</keyword>